<feature type="compositionally biased region" description="Polar residues" evidence="5">
    <location>
        <begin position="101"/>
        <end position="113"/>
    </location>
</feature>
<sequence length="740" mass="83973">MESQTPSAQDRGHRPKRATSLNVNYDLKKRKIIQAFVEDKHDRKTGANHEQELHSESIQPLLPLYVYDKKGNVIGMNDMSNGNQQSNENNVLNNNDNDNNTMHGSSHKSNTLPNDVLNKATGLPLSQGPTPKIKKDSLWNYKKSATVSNSSNNNSSSNNSNNNLEGLLVASNKQDNDTVSNWETLNAYNKALRTNVSDNITKPSTIRFSISNKKQLNNLSESGDGIITSPSSPVKGEVQADVMLPKPHVKIKSAEIKNSQLFNQNILNKSNSKPRPNGSNNNASGSSSTESSQEPNNLRHQKRINYHESPNIEEENTVDNLIENDDFCSSCLQTGSFLCCDTCPKSFHFLCLDPPVDPDNLPEGDWSCSNCRFKKLYPNSTQTMKGEREFTKASVANGGSKLFSKLMFQSQSYNPRQFMLPKHIKDTFSYVRTGDRGQYSNSTEKPELPYKILFNAPYGQSVSKLDAYNPENHYENDTVNTLGEDETFLLCYRCGTTRFGSWECPEDSRLLIKCDYCNTPWHLDCVPDIPRASLKNLGAKWKCPLHANTEINRRLKKRNQKLFKPDLLYDFHNNGDIEIELDEIRSDSTKEMTETFKKIATGDDNNSIPLIQEKSIQLDFFSKIYNFKQAERLRNFKMEEHLIDKLLASKNCHGTSDVIPLLYFNVSSHNTNNTLKRMWDFKDLCDVATKQLNNHKENYSDSINNPSTLSTTESAQLHILKKLMESKPKDEVMKFFGFEK</sequence>
<feature type="region of interest" description="Disordered" evidence="5">
    <location>
        <begin position="267"/>
        <end position="298"/>
    </location>
</feature>
<dbReference type="AlphaFoldDB" id="A0A8H2VJK2"/>
<dbReference type="InterPro" id="IPR052819">
    <property type="entry name" value="Chromatin_regulatory_protein"/>
</dbReference>
<dbReference type="GO" id="GO:0006357">
    <property type="term" value="P:regulation of transcription by RNA polymerase II"/>
    <property type="evidence" value="ECO:0007669"/>
    <property type="project" value="TreeGrafter"/>
</dbReference>
<evidence type="ECO:0000256" key="4">
    <source>
        <dbReference type="PROSITE-ProRule" id="PRU00146"/>
    </source>
</evidence>
<dbReference type="Gene3D" id="3.30.40.10">
    <property type="entry name" value="Zinc/RING finger domain, C3HC4 (zinc finger)"/>
    <property type="match status" value="2"/>
</dbReference>
<dbReference type="InterPro" id="IPR019786">
    <property type="entry name" value="Zinc_finger_PHD-type_CS"/>
</dbReference>
<comment type="caution">
    <text evidence="7">The sequence shown here is derived from an EMBL/GenBank/DDBJ whole genome shotgun (WGS) entry which is preliminary data.</text>
</comment>
<evidence type="ECO:0000256" key="5">
    <source>
        <dbReference type="SAM" id="MobiDB-lite"/>
    </source>
</evidence>
<accession>A0A8H2VJK2</accession>
<dbReference type="PANTHER" id="PTHR47636">
    <property type="entry name" value="TRANSCRIPTIONAL REGULATORY PROTEIN RCO1"/>
    <property type="match status" value="1"/>
</dbReference>
<dbReference type="PANTHER" id="PTHR47636:SF1">
    <property type="entry name" value="TRANSCRIPTIONAL REGULATORY PROTEIN RCO1"/>
    <property type="match status" value="1"/>
</dbReference>
<dbReference type="Pfam" id="PF00628">
    <property type="entry name" value="PHD"/>
    <property type="match status" value="1"/>
</dbReference>
<feature type="region of interest" description="Disordered" evidence="5">
    <location>
        <begin position="145"/>
        <end position="164"/>
    </location>
</feature>
<name>A0A8H2VJK2_9SACH</name>
<dbReference type="InterPro" id="IPR001965">
    <property type="entry name" value="Znf_PHD"/>
</dbReference>
<keyword evidence="1" id="KW-0479">Metal-binding</keyword>
<feature type="domain" description="PHD-type" evidence="6">
    <location>
        <begin position="325"/>
        <end position="374"/>
    </location>
</feature>
<dbReference type="RefSeq" id="XP_041408723.1">
    <property type="nucleotide sequence ID" value="XM_041552789.1"/>
</dbReference>
<dbReference type="EMBL" id="CAEFZW010000012">
    <property type="protein sequence ID" value="CAB4256879.1"/>
    <property type="molecule type" value="Genomic_DNA"/>
</dbReference>
<gene>
    <name evidence="7" type="ORF">KABA2_12S01276</name>
</gene>
<dbReference type="CDD" id="cd15535">
    <property type="entry name" value="PHD1_Rco1"/>
    <property type="match status" value="1"/>
</dbReference>
<evidence type="ECO:0000256" key="1">
    <source>
        <dbReference type="ARBA" id="ARBA00022723"/>
    </source>
</evidence>
<dbReference type="PROSITE" id="PS01359">
    <property type="entry name" value="ZF_PHD_1"/>
    <property type="match status" value="1"/>
</dbReference>
<feature type="compositionally biased region" description="Low complexity" evidence="5">
    <location>
        <begin position="276"/>
        <end position="296"/>
    </location>
</feature>
<dbReference type="PROSITE" id="PS50016">
    <property type="entry name" value="ZF_PHD_2"/>
    <property type="match status" value="1"/>
</dbReference>
<reference evidence="7 8" key="1">
    <citation type="submission" date="2020-05" db="EMBL/GenBank/DDBJ databases">
        <authorList>
            <person name="Casaregola S."/>
            <person name="Devillers H."/>
            <person name="Grondin C."/>
        </authorList>
    </citation>
    <scope>NUCLEOTIDE SEQUENCE [LARGE SCALE GENOMIC DNA]</scope>
    <source>
        <strain evidence="7 8">CLIB 1767</strain>
    </source>
</reference>
<keyword evidence="3" id="KW-0862">Zinc</keyword>
<keyword evidence="2 4" id="KW-0863">Zinc-finger</keyword>
<evidence type="ECO:0000259" key="6">
    <source>
        <dbReference type="PROSITE" id="PS50016"/>
    </source>
</evidence>
<dbReference type="GO" id="GO:0008270">
    <property type="term" value="F:zinc ion binding"/>
    <property type="evidence" value="ECO:0007669"/>
    <property type="project" value="UniProtKB-KW"/>
</dbReference>
<evidence type="ECO:0000313" key="8">
    <source>
        <dbReference type="Proteomes" id="UP000644660"/>
    </source>
</evidence>
<dbReference type="Proteomes" id="UP000644660">
    <property type="component" value="Unassembled WGS sequence"/>
</dbReference>
<protein>
    <submittedName>
        <fullName evidence="7">Similar to Saccharomyces cerevisiae YMR075W RCO1 Essential subunit of the histone deacetylase Rpd3S complex</fullName>
    </submittedName>
</protein>
<feature type="compositionally biased region" description="Low complexity" evidence="5">
    <location>
        <begin position="148"/>
        <end position="163"/>
    </location>
</feature>
<evidence type="ECO:0000313" key="7">
    <source>
        <dbReference type="EMBL" id="CAB4256879.1"/>
    </source>
</evidence>
<dbReference type="GeneID" id="64859977"/>
<keyword evidence="8" id="KW-1185">Reference proteome</keyword>
<dbReference type="SUPFAM" id="SSF57903">
    <property type="entry name" value="FYVE/PHD zinc finger"/>
    <property type="match status" value="2"/>
</dbReference>
<feature type="compositionally biased region" description="Low complexity" evidence="5">
    <location>
        <begin position="80"/>
        <end position="100"/>
    </location>
</feature>
<feature type="region of interest" description="Disordered" evidence="5">
    <location>
        <begin position="76"/>
        <end position="137"/>
    </location>
</feature>
<dbReference type="InterPro" id="IPR019787">
    <property type="entry name" value="Znf_PHD-finger"/>
</dbReference>
<dbReference type="InterPro" id="IPR011011">
    <property type="entry name" value="Znf_FYVE_PHD"/>
</dbReference>
<proteinExistence type="predicted"/>
<evidence type="ECO:0000256" key="2">
    <source>
        <dbReference type="ARBA" id="ARBA00022771"/>
    </source>
</evidence>
<dbReference type="InterPro" id="IPR013083">
    <property type="entry name" value="Znf_RING/FYVE/PHD"/>
</dbReference>
<evidence type="ECO:0000256" key="3">
    <source>
        <dbReference type="ARBA" id="ARBA00022833"/>
    </source>
</evidence>
<organism evidence="7 8">
    <name type="scientific">Maudiozyma barnettii</name>
    <dbReference type="NCBI Taxonomy" id="61262"/>
    <lineage>
        <taxon>Eukaryota</taxon>
        <taxon>Fungi</taxon>
        <taxon>Dikarya</taxon>
        <taxon>Ascomycota</taxon>
        <taxon>Saccharomycotina</taxon>
        <taxon>Saccharomycetes</taxon>
        <taxon>Saccharomycetales</taxon>
        <taxon>Saccharomycetaceae</taxon>
        <taxon>Maudiozyma</taxon>
    </lineage>
</organism>
<dbReference type="GO" id="GO:0032221">
    <property type="term" value="C:Rpd3S complex"/>
    <property type="evidence" value="ECO:0007669"/>
    <property type="project" value="TreeGrafter"/>
</dbReference>
<dbReference type="SMART" id="SM00249">
    <property type="entry name" value="PHD"/>
    <property type="match status" value="2"/>
</dbReference>
<feature type="region of interest" description="Disordered" evidence="5">
    <location>
        <begin position="1"/>
        <end position="21"/>
    </location>
</feature>